<reference evidence="5" key="1">
    <citation type="submission" date="2025-08" db="UniProtKB">
        <authorList>
            <consortium name="RefSeq"/>
        </authorList>
    </citation>
    <scope>IDENTIFICATION</scope>
    <source>
        <tissue evidence="5">Muscle</tissue>
    </source>
</reference>
<dbReference type="InterPro" id="IPR016202">
    <property type="entry name" value="DNase_I"/>
</dbReference>
<feature type="chain" id="PRO_5027027589" evidence="3">
    <location>
        <begin position="23"/>
        <end position="163"/>
    </location>
</feature>
<dbReference type="PRINTS" id="PR00130">
    <property type="entry name" value="DNASEI"/>
</dbReference>
<dbReference type="InterPro" id="IPR036691">
    <property type="entry name" value="Endo/exonu/phosph_ase_sf"/>
</dbReference>
<proteinExistence type="predicted"/>
<dbReference type="PANTHER" id="PTHR11371">
    <property type="entry name" value="DEOXYRIBONUCLEASE"/>
    <property type="match status" value="1"/>
</dbReference>
<evidence type="ECO:0000313" key="5">
    <source>
        <dbReference type="RefSeq" id="XP_010788869.1"/>
    </source>
</evidence>
<dbReference type="AlphaFoldDB" id="A0A6I9PDF6"/>
<dbReference type="GeneID" id="104962167"/>
<dbReference type="GO" id="GO:0005634">
    <property type="term" value="C:nucleus"/>
    <property type="evidence" value="ECO:0007669"/>
    <property type="project" value="TreeGrafter"/>
</dbReference>
<gene>
    <name evidence="5" type="primary">LOC104962167</name>
</gene>
<name>A0A6I9PDF6_9TELE</name>
<dbReference type="SUPFAM" id="SSF56219">
    <property type="entry name" value="DNase I-like"/>
    <property type="match status" value="1"/>
</dbReference>
<keyword evidence="2" id="KW-0378">Hydrolase</keyword>
<dbReference type="Gene3D" id="3.60.10.10">
    <property type="entry name" value="Endonuclease/exonuclease/phosphatase"/>
    <property type="match status" value="1"/>
</dbReference>
<feature type="signal peptide" evidence="3">
    <location>
        <begin position="1"/>
        <end position="22"/>
    </location>
</feature>
<dbReference type="GO" id="GO:0003677">
    <property type="term" value="F:DNA binding"/>
    <property type="evidence" value="ECO:0007669"/>
    <property type="project" value="TreeGrafter"/>
</dbReference>
<evidence type="ECO:0000256" key="1">
    <source>
        <dbReference type="ARBA" id="ARBA00022722"/>
    </source>
</evidence>
<dbReference type="PANTHER" id="PTHR11371:SF31">
    <property type="entry name" value="EXTRACELLULAR NUCLEASE"/>
    <property type="match status" value="1"/>
</dbReference>
<feature type="non-terminal residue" evidence="5">
    <location>
        <position position="1"/>
    </location>
</feature>
<dbReference type="GO" id="GO:0006308">
    <property type="term" value="P:DNA catabolic process"/>
    <property type="evidence" value="ECO:0007669"/>
    <property type="project" value="InterPro"/>
</dbReference>
<dbReference type="KEGG" id="ncc:104962167"/>
<keyword evidence="4" id="KW-1185">Reference proteome</keyword>
<evidence type="ECO:0000256" key="2">
    <source>
        <dbReference type="ARBA" id="ARBA00022801"/>
    </source>
</evidence>
<protein>
    <submittedName>
        <fullName evidence="5">Deoxyribonuclease-1-like</fullName>
    </submittedName>
</protein>
<evidence type="ECO:0000313" key="4">
    <source>
        <dbReference type="Proteomes" id="UP000504611"/>
    </source>
</evidence>
<accession>A0A6I9PDF6</accession>
<sequence>SSFTYFSGISPVFIVSLHSLLSLSWSPAVTDFVLIPIHTSPTTAVEELKALTDVVNEAKTKWQNNNIMVLGDFNAGSNYVPMSKRPTIPLFGINVFHWLIANTVDTTVSGSKQAYDRIVVTDDMYNRMNPRSAGIFDFKNQYALTLDQAKAVSDHFPVEVQIS</sequence>
<organism evidence="4 5">
    <name type="scientific">Notothenia coriiceps</name>
    <name type="common">black rockcod</name>
    <dbReference type="NCBI Taxonomy" id="8208"/>
    <lineage>
        <taxon>Eukaryota</taxon>
        <taxon>Metazoa</taxon>
        <taxon>Chordata</taxon>
        <taxon>Craniata</taxon>
        <taxon>Vertebrata</taxon>
        <taxon>Euteleostomi</taxon>
        <taxon>Actinopterygii</taxon>
        <taxon>Neopterygii</taxon>
        <taxon>Teleostei</taxon>
        <taxon>Neoteleostei</taxon>
        <taxon>Acanthomorphata</taxon>
        <taxon>Eupercaria</taxon>
        <taxon>Perciformes</taxon>
        <taxon>Notothenioidei</taxon>
        <taxon>Nototheniidae</taxon>
        <taxon>Notothenia</taxon>
    </lineage>
</organism>
<dbReference type="OrthoDB" id="10061407at2759"/>
<dbReference type="GO" id="GO:0004530">
    <property type="term" value="F:deoxyribonuclease I activity"/>
    <property type="evidence" value="ECO:0007669"/>
    <property type="project" value="TreeGrafter"/>
</dbReference>
<keyword evidence="1" id="KW-0540">Nuclease</keyword>
<dbReference type="SMART" id="SM00476">
    <property type="entry name" value="DNaseIc"/>
    <property type="match status" value="1"/>
</dbReference>
<dbReference type="RefSeq" id="XP_010788869.1">
    <property type="nucleotide sequence ID" value="XM_010790567.1"/>
</dbReference>
<evidence type="ECO:0000256" key="3">
    <source>
        <dbReference type="SAM" id="SignalP"/>
    </source>
</evidence>
<keyword evidence="3" id="KW-0732">Signal</keyword>
<dbReference type="Proteomes" id="UP000504611">
    <property type="component" value="Unplaced"/>
</dbReference>